<name>A0A317EIV7_9PROT</name>
<feature type="region of interest" description="Disordered" evidence="1">
    <location>
        <begin position="195"/>
        <end position="222"/>
    </location>
</feature>
<evidence type="ECO:0000256" key="1">
    <source>
        <dbReference type="SAM" id="MobiDB-lite"/>
    </source>
</evidence>
<dbReference type="SUPFAM" id="SSF47473">
    <property type="entry name" value="EF-hand"/>
    <property type="match status" value="1"/>
</dbReference>
<evidence type="ECO:0000259" key="3">
    <source>
        <dbReference type="PROSITE" id="PS50222"/>
    </source>
</evidence>
<keyword evidence="2" id="KW-0732">Signal</keyword>
<feature type="compositionally biased region" description="Basic and acidic residues" evidence="1">
    <location>
        <begin position="195"/>
        <end position="206"/>
    </location>
</feature>
<dbReference type="OrthoDB" id="7355106at2"/>
<feature type="signal peptide" evidence="2">
    <location>
        <begin position="1"/>
        <end position="24"/>
    </location>
</feature>
<keyword evidence="5" id="KW-1185">Reference proteome</keyword>
<dbReference type="GO" id="GO:0005509">
    <property type="term" value="F:calcium ion binding"/>
    <property type="evidence" value="ECO:0007669"/>
    <property type="project" value="InterPro"/>
</dbReference>
<dbReference type="Gene3D" id="1.10.238.10">
    <property type="entry name" value="EF-hand"/>
    <property type="match status" value="1"/>
</dbReference>
<dbReference type="PROSITE" id="PS50222">
    <property type="entry name" value="EF_HAND_2"/>
    <property type="match status" value="1"/>
</dbReference>
<feature type="chain" id="PRO_5016437402" description="EF-hand domain-containing protein" evidence="2">
    <location>
        <begin position="25"/>
        <end position="222"/>
    </location>
</feature>
<dbReference type="PROSITE" id="PS51257">
    <property type="entry name" value="PROKAR_LIPOPROTEIN"/>
    <property type="match status" value="1"/>
</dbReference>
<feature type="region of interest" description="Disordered" evidence="1">
    <location>
        <begin position="125"/>
        <end position="181"/>
    </location>
</feature>
<organism evidence="4 5">
    <name type="scientific">Zavarzinia aquatilis</name>
    <dbReference type="NCBI Taxonomy" id="2211142"/>
    <lineage>
        <taxon>Bacteria</taxon>
        <taxon>Pseudomonadati</taxon>
        <taxon>Pseudomonadota</taxon>
        <taxon>Alphaproteobacteria</taxon>
        <taxon>Rhodospirillales</taxon>
        <taxon>Zavarziniaceae</taxon>
        <taxon>Zavarzinia</taxon>
    </lineage>
</organism>
<proteinExistence type="predicted"/>
<dbReference type="InterPro" id="IPR018247">
    <property type="entry name" value="EF_Hand_1_Ca_BS"/>
</dbReference>
<dbReference type="Proteomes" id="UP000245461">
    <property type="component" value="Unassembled WGS sequence"/>
</dbReference>
<reference evidence="4 5" key="1">
    <citation type="submission" date="2018-05" db="EMBL/GenBank/DDBJ databases">
        <title>Zavarzinia sp. HR-AS.</title>
        <authorList>
            <person name="Lee Y."/>
            <person name="Jeon C.O."/>
        </authorList>
    </citation>
    <scope>NUCLEOTIDE SEQUENCE [LARGE SCALE GENOMIC DNA]</scope>
    <source>
        <strain evidence="4 5">HR-AS</strain>
    </source>
</reference>
<accession>A0A317EIV7</accession>
<evidence type="ECO:0000313" key="4">
    <source>
        <dbReference type="EMBL" id="PWR25175.1"/>
    </source>
</evidence>
<comment type="caution">
    <text evidence="4">The sequence shown here is derived from an EMBL/GenBank/DDBJ whole genome shotgun (WGS) entry which is preliminary data.</text>
</comment>
<evidence type="ECO:0000313" key="5">
    <source>
        <dbReference type="Proteomes" id="UP000245461"/>
    </source>
</evidence>
<dbReference type="PROSITE" id="PS00018">
    <property type="entry name" value="EF_HAND_1"/>
    <property type="match status" value="1"/>
</dbReference>
<feature type="domain" description="EF-hand" evidence="3">
    <location>
        <begin position="190"/>
        <end position="222"/>
    </location>
</feature>
<dbReference type="RefSeq" id="WP_109903359.1">
    <property type="nucleotide sequence ID" value="NZ_QGLE01000002.1"/>
</dbReference>
<feature type="region of interest" description="Disordered" evidence="1">
    <location>
        <begin position="25"/>
        <end position="59"/>
    </location>
</feature>
<sequence>MTVRTTATLLLLSLAAGGGLAACADDDVPSRRGPPPGMADRRPPPEAPVTTLAGRPLSDGGQADCPALLGAWLSTADADRDGSLSLAEALADADRLLAEIDTNRDGFATPIEIEAWRERVAPDAYADRRLKRQPGGSQDDAAPTGGKHRGGSPEDEGGRAAGRLDSGLRGQPDPIMAADTGLDFRVDKGELEARVKSRFDRLDTDRGGSLSAEELFGFCPSE</sequence>
<dbReference type="InterPro" id="IPR011992">
    <property type="entry name" value="EF-hand-dom_pair"/>
</dbReference>
<dbReference type="InterPro" id="IPR002048">
    <property type="entry name" value="EF_hand_dom"/>
</dbReference>
<gene>
    <name evidence="4" type="ORF">DKG74_05285</name>
</gene>
<dbReference type="AlphaFoldDB" id="A0A317EIV7"/>
<evidence type="ECO:0000256" key="2">
    <source>
        <dbReference type="SAM" id="SignalP"/>
    </source>
</evidence>
<protein>
    <recommendedName>
        <fullName evidence="3">EF-hand domain-containing protein</fullName>
    </recommendedName>
</protein>
<dbReference type="EMBL" id="QGLE01000002">
    <property type="protein sequence ID" value="PWR25175.1"/>
    <property type="molecule type" value="Genomic_DNA"/>
</dbReference>
<dbReference type="Pfam" id="PF13202">
    <property type="entry name" value="EF-hand_5"/>
    <property type="match status" value="1"/>
</dbReference>